<dbReference type="EMBL" id="FN653040">
    <property type="protein sequence ID" value="CBY19420.1"/>
    <property type="molecule type" value="Genomic_DNA"/>
</dbReference>
<evidence type="ECO:0000256" key="2">
    <source>
        <dbReference type="SAM" id="Coils"/>
    </source>
</evidence>
<dbReference type="Pfam" id="PF10211">
    <property type="entry name" value="Ax_dynein_light"/>
    <property type="match status" value="1"/>
</dbReference>
<keyword evidence="1 2" id="KW-0175">Coiled coil</keyword>
<dbReference type="InterPro" id="IPR052845">
    <property type="entry name" value="Axonemal_dynein_LC_domain"/>
</dbReference>
<feature type="compositionally biased region" description="Low complexity" evidence="3">
    <location>
        <begin position="965"/>
        <end position="989"/>
    </location>
</feature>
<dbReference type="PANTHER" id="PTHR23052:SF1">
    <property type="entry name" value="AXONEMAL DYNEIN LIGHT CHAIN DOMAIN-CONTAINING PROTEIN 1"/>
    <property type="match status" value="1"/>
</dbReference>
<sequence>MSSDVEPKSGIPDSLLRTLRANSESHFRPGDEELETGALKPDGAWNYRSQRSKLNHLIKAPPSHSGQVGSRDISFLQDKANMQQGIEDSIIPKNFHVIKSSRVIGLDAKSGPYRTTLEDGLNRLRVFPSLQPNRRVDAVMLNEAMDKMLEELIASPKTNAAGEGQRNQGHIHDVLDTIKKEQDIYDVVFYEIIRQVTVDCKERGQLLSKLRKAYADLLGKIPSYVGGIHSELIAQRVLDGKLTSQILFFKREIDRLGAELAVVRDHDRYISEEAEASKKELEYAMSESAKSAAVLEEYHQLYELQRERLQKQLKKVSAESEVWNSAAYSLAIKLVDENKLSVARRIYVSERAWSKLARHFSVFLAERDSNDLNRLQLEVHKWRETASNLKRLSETKNNKAREIAKELFQELAGVMDAFKKKFIYIDFAGGRRVKEPDLNSADQLIEDFEFVTIKLGKFIHTFDNSDPMAGKCGKYLEDMEQRLNNWTDNAIEIYSRHRSPTDQKHPQHNVMTDLNEKIICYHNQMADKNIGENGIVQRASTINTGLNLLKAKIGQDSFNEEIWLDIVDTADGFIDVLSDVIQFIGNLNGAEEPVEKEVSSMEAFNDVTKWMRTSVDGIEAENSKITALIDTLSNDQLLWMSSCLVNLVPDKPNCTLLREISCPVTVSTDCGTASLFLKSKAKASPETLVADQQELSDRCLDLTNYLEKCVIGLVLENTRINTQQQRLRIRILRLANQNFENFESSEISEEPLPMQEAPPILDDLPEPEMPEEEGDNLELQMKAFKEESLEWERSAVFFAEALQTLIDEKGITDSPSLTLEKGKLNTIDYDFKEAEGHFARDLYVVSGNENITVRDVDRQEGTHNNVLSSAKTDESENTLSALGSVEVLQQELILSEERALRAEEKVEELEAILLAIRQKEAEEKREAERSPEEKKKREEEQSKSAPPKPPIAPRIFKPTTTAAEPVIPISSTRPSSPRGNNSRPNSANPKKPQSKKRTTRK</sequence>
<dbReference type="PANTHER" id="PTHR23052">
    <property type="entry name" value="AXONEMAL DYNEIN LIGHT CHAIN DOMAIN-CONTAINING PROTEIN 1"/>
    <property type="match status" value="1"/>
</dbReference>
<evidence type="ECO:0000313" key="5">
    <source>
        <dbReference type="Proteomes" id="UP000001307"/>
    </source>
</evidence>
<evidence type="ECO:0008006" key="6">
    <source>
        <dbReference type="Google" id="ProtNLM"/>
    </source>
</evidence>
<dbReference type="Proteomes" id="UP000001307">
    <property type="component" value="Unassembled WGS sequence"/>
</dbReference>
<name>E4XE30_OIKDI</name>
<dbReference type="GO" id="GO:0005737">
    <property type="term" value="C:cytoplasm"/>
    <property type="evidence" value="ECO:0007669"/>
    <property type="project" value="UniProtKB-ARBA"/>
</dbReference>
<evidence type="ECO:0000256" key="3">
    <source>
        <dbReference type="SAM" id="MobiDB-lite"/>
    </source>
</evidence>
<keyword evidence="5" id="KW-1185">Reference proteome</keyword>
<accession>E4XE30</accession>
<feature type="coiled-coil region" evidence="2">
    <location>
        <begin position="365"/>
        <end position="392"/>
    </location>
</feature>
<evidence type="ECO:0000256" key="1">
    <source>
        <dbReference type="ARBA" id="ARBA00023054"/>
    </source>
</evidence>
<dbReference type="OrthoDB" id="1927454at2759"/>
<gene>
    <name evidence="4" type="ORF">GSOID_T00008432001</name>
</gene>
<feature type="coiled-coil region" evidence="2">
    <location>
        <begin position="292"/>
        <end position="326"/>
    </location>
</feature>
<evidence type="ECO:0000313" key="4">
    <source>
        <dbReference type="EMBL" id="CBY19420.1"/>
    </source>
</evidence>
<feature type="region of interest" description="Disordered" evidence="3">
    <location>
        <begin position="920"/>
        <end position="1001"/>
    </location>
</feature>
<dbReference type="InterPro" id="IPR019347">
    <property type="entry name" value="Axonemal_dynein_light_chain"/>
</dbReference>
<proteinExistence type="predicted"/>
<protein>
    <recommendedName>
        <fullName evidence="6">Axonemal dynein light chain domain-containing protein 1</fullName>
    </recommendedName>
</protein>
<feature type="compositionally biased region" description="Basic residues" evidence="3">
    <location>
        <begin position="992"/>
        <end position="1001"/>
    </location>
</feature>
<dbReference type="InParanoid" id="E4XE30"/>
<reference evidence="4" key="1">
    <citation type="journal article" date="2010" name="Science">
        <title>Plasticity of animal genome architecture unmasked by rapid evolution of a pelagic tunicate.</title>
        <authorList>
            <person name="Denoeud F."/>
            <person name="Henriet S."/>
            <person name="Mungpakdee S."/>
            <person name="Aury J.M."/>
            <person name="Da Silva C."/>
            <person name="Brinkmann H."/>
            <person name="Mikhaleva J."/>
            <person name="Olsen L.C."/>
            <person name="Jubin C."/>
            <person name="Canestro C."/>
            <person name="Bouquet J.M."/>
            <person name="Danks G."/>
            <person name="Poulain J."/>
            <person name="Campsteijn C."/>
            <person name="Adamski M."/>
            <person name="Cross I."/>
            <person name="Yadetie F."/>
            <person name="Muffato M."/>
            <person name="Louis A."/>
            <person name="Butcher S."/>
            <person name="Tsagkogeorga G."/>
            <person name="Konrad A."/>
            <person name="Singh S."/>
            <person name="Jensen M.F."/>
            <person name="Cong E.H."/>
            <person name="Eikeseth-Otteraa H."/>
            <person name="Noel B."/>
            <person name="Anthouard V."/>
            <person name="Porcel B.M."/>
            <person name="Kachouri-Lafond R."/>
            <person name="Nishino A."/>
            <person name="Ugolini M."/>
            <person name="Chourrout P."/>
            <person name="Nishida H."/>
            <person name="Aasland R."/>
            <person name="Huzurbazar S."/>
            <person name="Westhof E."/>
            <person name="Delsuc F."/>
            <person name="Lehrach H."/>
            <person name="Reinhardt R."/>
            <person name="Weissenbach J."/>
            <person name="Roy S.W."/>
            <person name="Artiguenave F."/>
            <person name="Postlethwait J.H."/>
            <person name="Manak J.R."/>
            <person name="Thompson E.M."/>
            <person name="Jaillon O."/>
            <person name="Du Pasquier L."/>
            <person name="Boudinot P."/>
            <person name="Liberles D.A."/>
            <person name="Volff J.N."/>
            <person name="Philippe H."/>
            <person name="Lenhard B."/>
            <person name="Roest Crollius H."/>
            <person name="Wincker P."/>
            <person name="Chourrout D."/>
        </authorList>
    </citation>
    <scope>NUCLEOTIDE SEQUENCE [LARGE SCALE GENOMIC DNA]</scope>
</reference>
<dbReference type="AlphaFoldDB" id="E4XE30"/>
<feature type="compositionally biased region" description="Basic and acidic residues" evidence="3">
    <location>
        <begin position="920"/>
        <end position="942"/>
    </location>
</feature>
<organism evidence="4">
    <name type="scientific">Oikopleura dioica</name>
    <name type="common">Tunicate</name>
    <dbReference type="NCBI Taxonomy" id="34765"/>
    <lineage>
        <taxon>Eukaryota</taxon>
        <taxon>Metazoa</taxon>
        <taxon>Chordata</taxon>
        <taxon>Tunicata</taxon>
        <taxon>Appendicularia</taxon>
        <taxon>Copelata</taxon>
        <taxon>Oikopleuridae</taxon>
        <taxon>Oikopleura</taxon>
    </lineage>
</organism>